<evidence type="ECO:0000256" key="3">
    <source>
        <dbReference type="ARBA" id="ARBA00022679"/>
    </source>
</evidence>
<comment type="similarity">
    <text evidence="2">Belongs to the thymidylate kinase family.</text>
</comment>
<dbReference type="GO" id="GO:0004550">
    <property type="term" value="F:nucleoside diphosphate kinase activity"/>
    <property type="evidence" value="ECO:0007669"/>
    <property type="project" value="TreeGrafter"/>
</dbReference>
<evidence type="ECO:0000256" key="16">
    <source>
        <dbReference type="SAM" id="SignalP"/>
    </source>
</evidence>
<evidence type="ECO:0000256" key="14">
    <source>
        <dbReference type="ARBA" id="ARBA00070686"/>
    </source>
</evidence>
<keyword evidence="19" id="KW-1185">Reference proteome</keyword>
<evidence type="ECO:0000256" key="10">
    <source>
        <dbReference type="ARBA" id="ARBA00023128"/>
    </source>
</evidence>
<comment type="catalytic activity">
    <reaction evidence="11">
        <text>CMP + ATP = CDP + ADP</text>
        <dbReference type="Rhea" id="RHEA:11600"/>
        <dbReference type="ChEBI" id="CHEBI:30616"/>
        <dbReference type="ChEBI" id="CHEBI:58069"/>
        <dbReference type="ChEBI" id="CHEBI:60377"/>
        <dbReference type="ChEBI" id="CHEBI:456216"/>
        <dbReference type="EC" id="2.7.4.14"/>
    </reaction>
</comment>
<keyword evidence="4" id="KW-0547">Nucleotide-binding</keyword>
<dbReference type="InterPro" id="IPR027417">
    <property type="entry name" value="P-loop_NTPase"/>
</dbReference>
<evidence type="ECO:0000259" key="17">
    <source>
        <dbReference type="Pfam" id="PF02223"/>
    </source>
</evidence>
<keyword evidence="6" id="KW-0067">ATP-binding</keyword>
<evidence type="ECO:0000256" key="2">
    <source>
        <dbReference type="ARBA" id="ARBA00009776"/>
    </source>
</evidence>
<evidence type="ECO:0000256" key="7">
    <source>
        <dbReference type="ARBA" id="ARBA00022946"/>
    </source>
</evidence>
<evidence type="ECO:0000256" key="6">
    <source>
        <dbReference type="ARBA" id="ARBA00022840"/>
    </source>
</evidence>
<gene>
    <name evidence="18" type="ORF">DR999_PMT02306</name>
</gene>
<dbReference type="Proteomes" id="UP000297703">
    <property type="component" value="Unassembled WGS sequence"/>
</dbReference>
<dbReference type="InterPro" id="IPR039430">
    <property type="entry name" value="Thymidylate_kin-like_dom"/>
</dbReference>
<keyword evidence="10" id="KW-0496">Mitochondrion</keyword>
<dbReference type="GO" id="GO:0050145">
    <property type="term" value="F:nucleoside monophosphate kinase activity"/>
    <property type="evidence" value="ECO:0007669"/>
    <property type="project" value="InterPro"/>
</dbReference>
<protein>
    <recommendedName>
        <fullName evidence="14">UMP-CMP kinase 2, mitochondrial</fullName>
        <ecNumber evidence="13">2.7.4.14</ecNumber>
    </recommendedName>
    <alternativeName>
        <fullName evidence="15">Nucleoside-diphosphate kinase</fullName>
    </alternativeName>
</protein>
<keyword evidence="3" id="KW-0808">Transferase</keyword>
<dbReference type="AlphaFoldDB" id="A0A4D9F470"/>
<evidence type="ECO:0000256" key="15">
    <source>
        <dbReference type="ARBA" id="ARBA00076149"/>
    </source>
</evidence>
<keyword evidence="5" id="KW-0418">Kinase</keyword>
<name>A0A4D9F470_9SAUR</name>
<keyword evidence="7" id="KW-0809">Transit peptide</keyword>
<dbReference type="GO" id="GO:0006227">
    <property type="term" value="P:dUDP biosynthetic process"/>
    <property type="evidence" value="ECO:0007669"/>
    <property type="project" value="TreeGrafter"/>
</dbReference>
<keyword evidence="16" id="KW-0732">Signal</keyword>
<dbReference type="Pfam" id="PF02223">
    <property type="entry name" value="Thymidylate_kin"/>
    <property type="match status" value="1"/>
</dbReference>
<dbReference type="GO" id="GO:0006235">
    <property type="term" value="P:dTTP biosynthetic process"/>
    <property type="evidence" value="ECO:0007669"/>
    <property type="project" value="TreeGrafter"/>
</dbReference>
<evidence type="ECO:0000256" key="8">
    <source>
        <dbReference type="ARBA" id="ARBA00022975"/>
    </source>
</evidence>
<dbReference type="PANTHER" id="PTHR10344">
    <property type="entry name" value="THYMIDYLATE KINASE"/>
    <property type="match status" value="1"/>
</dbReference>
<dbReference type="GO" id="GO:0005739">
    <property type="term" value="C:mitochondrion"/>
    <property type="evidence" value="ECO:0007669"/>
    <property type="project" value="UniProtKB-SubCell"/>
</dbReference>
<dbReference type="SUPFAM" id="SSF52540">
    <property type="entry name" value="P-loop containing nucleoside triphosphate hydrolases"/>
    <property type="match status" value="1"/>
</dbReference>
<feature type="chain" id="PRO_5020034856" description="UMP-CMP kinase 2, mitochondrial" evidence="16">
    <location>
        <begin position="22"/>
        <end position="441"/>
    </location>
</feature>
<comment type="caution">
    <text evidence="18">The sequence shown here is derived from an EMBL/GenBank/DDBJ whole genome shotgun (WGS) entry which is preliminary data.</text>
</comment>
<dbReference type="EMBL" id="QXTE01000012">
    <property type="protein sequence ID" value="TFK14262.1"/>
    <property type="molecule type" value="Genomic_DNA"/>
</dbReference>
<keyword evidence="8" id="KW-0665">Pyrimidine biosynthesis</keyword>
<dbReference type="InterPro" id="IPR014505">
    <property type="entry name" value="UMP-CMP_kinase_2"/>
</dbReference>
<evidence type="ECO:0000313" key="18">
    <source>
        <dbReference type="EMBL" id="TFK14262.1"/>
    </source>
</evidence>
<dbReference type="STRING" id="55544.A0A4D9F470"/>
<sequence>MLHPSRLARLTLLPRSLSAMAAPPAGCSGQARPCFAVEGPGSDLVCFTLSPSEDASGSGHPEPRCFVPAPGRCYSLCVPAAPSVPAARLHRRLQQRLRQGPFGRCRVLGLLCYGAQAALEKGFLIQDPQGGPETERALEELLRGLGELPPPLGVYEAGERGALWQCLWALRGAGGRELLRRARVVAVEEPPLHPAVPGLRHAAVFHSLEAARSVVEQCTSLIPEATAVLDLVDKCPKHSKKGDFPVIVIEGLDATGKTTVTQSVKDSLNALLLRSPPACISQWRKTFDDEPTLIRRAFYALGNYIVASEIAKASTESPVVVDRYWHSTAAYAIATEINGKVQNLPPTHHEVYQWPEDLLKPDLVMLLTVSPEERIRRLQGRGLEKTEEETELEANSLFRQKVEESYKRMENPGCQEVDASPSREEVLRTVLHLIKKHCGSL</sequence>
<evidence type="ECO:0000256" key="9">
    <source>
        <dbReference type="ARBA" id="ARBA00023054"/>
    </source>
</evidence>
<proteinExistence type="inferred from homology"/>
<dbReference type="GO" id="GO:0005524">
    <property type="term" value="F:ATP binding"/>
    <property type="evidence" value="ECO:0007669"/>
    <property type="project" value="UniProtKB-KW"/>
</dbReference>
<feature type="signal peptide" evidence="16">
    <location>
        <begin position="1"/>
        <end position="21"/>
    </location>
</feature>
<evidence type="ECO:0000256" key="5">
    <source>
        <dbReference type="ARBA" id="ARBA00022777"/>
    </source>
</evidence>
<evidence type="ECO:0000256" key="12">
    <source>
        <dbReference type="ARBA" id="ARBA00051598"/>
    </source>
</evidence>
<dbReference type="FunFam" id="3.40.50.300:FF:001133">
    <property type="entry name" value="UMP-CMP kinase 2, mitochondrial"/>
    <property type="match status" value="1"/>
</dbReference>
<evidence type="ECO:0000256" key="13">
    <source>
        <dbReference type="ARBA" id="ARBA00066590"/>
    </source>
</evidence>
<keyword evidence="9" id="KW-0175">Coiled coil</keyword>
<evidence type="ECO:0000313" key="19">
    <source>
        <dbReference type="Proteomes" id="UP000297703"/>
    </source>
</evidence>
<reference evidence="18 19" key="1">
    <citation type="submission" date="2019-04" db="EMBL/GenBank/DDBJ databases">
        <title>Draft genome of the big-headed turtle Platysternon megacephalum.</title>
        <authorList>
            <person name="Gong S."/>
        </authorList>
    </citation>
    <scope>NUCLEOTIDE SEQUENCE [LARGE SCALE GENOMIC DNA]</scope>
    <source>
        <strain evidence="18">DO16091913</strain>
        <tissue evidence="18">Muscle</tissue>
    </source>
</reference>
<evidence type="ECO:0000256" key="4">
    <source>
        <dbReference type="ARBA" id="ARBA00022741"/>
    </source>
</evidence>
<accession>A0A4D9F470</accession>
<dbReference type="GO" id="GO:0006233">
    <property type="term" value="P:dTDP biosynthetic process"/>
    <property type="evidence" value="ECO:0007669"/>
    <property type="project" value="TreeGrafter"/>
</dbReference>
<dbReference type="OrthoDB" id="425602at2759"/>
<evidence type="ECO:0000256" key="11">
    <source>
        <dbReference type="ARBA" id="ARBA00051396"/>
    </source>
</evidence>
<feature type="domain" description="Thymidylate kinase-like" evidence="17">
    <location>
        <begin position="249"/>
        <end position="428"/>
    </location>
</feature>
<comment type="subcellular location">
    <subcellularLocation>
        <location evidence="1">Mitochondrion</location>
    </subcellularLocation>
</comment>
<evidence type="ECO:0000256" key="1">
    <source>
        <dbReference type="ARBA" id="ARBA00004173"/>
    </source>
</evidence>
<dbReference type="PANTHER" id="PTHR10344:SF4">
    <property type="entry name" value="UMP-CMP KINASE 2, MITOCHONDRIAL"/>
    <property type="match status" value="1"/>
</dbReference>
<comment type="catalytic activity">
    <reaction evidence="12">
        <text>dCMP + ATP = dCDP + ADP</text>
        <dbReference type="Rhea" id="RHEA:25094"/>
        <dbReference type="ChEBI" id="CHEBI:30616"/>
        <dbReference type="ChEBI" id="CHEBI:57566"/>
        <dbReference type="ChEBI" id="CHEBI:58593"/>
        <dbReference type="ChEBI" id="CHEBI:456216"/>
        <dbReference type="EC" id="2.7.4.14"/>
    </reaction>
</comment>
<dbReference type="PIRSF" id="PIRSF019736">
    <property type="entry name" value="dTMP_TKRP1"/>
    <property type="match status" value="1"/>
</dbReference>
<dbReference type="EC" id="2.7.4.14" evidence="13"/>
<dbReference type="GO" id="GO:0004798">
    <property type="term" value="F:dTMP kinase activity"/>
    <property type="evidence" value="ECO:0007669"/>
    <property type="project" value="TreeGrafter"/>
</dbReference>
<organism evidence="18 19">
    <name type="scientific">Platysternon megacephalum</name>
    <name type="common">big-headed turtle</name>
    <dbReference type="NCBI Taxonomy" id="55544"/>
    <lineage>
        <taxon>Eukaryota</taxon>
        <taxon>Metazoa</taxon>
        <taxon>Chordata</taxon>
        <taxon>Craniata</taxon>
        <taxon>Vertebrata</taxon>
        <taxon>Euteleostomi</taxon>
        <taxon>Archelosauria</taxon>
        <taxon>Testudinata</taxon>
        <taxon>Testudines</taxon>
        <taxon>Cryptodira</taxon>
        <taxon>Durocryptodira</taxon>
        <taxon>Testudinoidea</taxon>
        <taxon>Platysternidae</taxon>
        <taxon>Platysternon</taxon>
    </lineage>
</organism>
<dbReference type="Gene3D" id="3.40.50.300">
    <property type="entry name" value="P-loop containing nucleotide triphosphate hydrolases"/>
    <property type="match status" value="1"/>
</dbReference>
<reference evidence="18 19" key="2">
    <citation type="submission" date="2019-04" db="EMBL/GenBank/DDBJ databases">
        <title>The genome sequence of big-headed turtle.</title>
        <authorList>
            <person name="Gong S."/>
        </authorList>
    </citation>
    <scope>NUCLEOTIDE SEQUENCE [LARGE SCALE GENOMIC DNA]</scope>
    <source>
        <strain evidence="18">DO16091913</strain>
        <tissue evidence="18">Muscle</tissue>
    </source>
</reference>